<dbReference type="OrthoDB" id="1525222at2"/>
<dbReference type="PROSITE" id="PS51257">
    <property type="entry name" value="PROKAR_LIPOPROTEIN"/>
    <property type="match status" value="1"/>
</dbReference>
<proteinExistence type="predicted"/>
<dbReference type="EMBL" id="CP031188">
    <property type="protein sequence ID" value="AXG73460.1"/>
    <property type="molecule type" value="Genomic_DNA"/>
</dbReference>
<evidence type="ECO:0000259" key="1">
    <source>
        <dbReference type="Pfam" id="PF14129"/>
    </source>
</evidence>
<dbReference type="KEGG" id="fat:DVK85_04120"/>
<dbReference type="InterPro" id="IPR025381">
    <property type="entry name" value="DUF4296"/>
</dbReference>
<organism evidence="2 3">
    <name type="scientific">Flavobacterium arcticum</name>
    <dbReference type="NCBI Taxonomy" id="1784713"/>
    <lineage>
        <taxon>Bacteria</taxon>
        <taxon>Pseudomonadati</taxon>
        <taxon>Bacteroidota</taxon>
        <taxon>Flavobacteriia</taxon>
        <taxon>Flavobacteriales</taxon>
        <taxon>Flavobacteriaceae</taxon>
        <taxon>Flavobacterium</taxon>
    </lineage>
</organism>
<dbReference type="RefSeq" id="WP_114677221.1">
    <property type="nucleotide sequence ID" value="NZ_CP031188.1"/>
</dbReference>
<protein>
    <submittedName>
        <fullName evidence="2">DUF4296 domain-containing protein</fullName>
    </submittedName>
</protein>
<sequence length="145" mass="16956">MKRAALILLAFLVLGCNDNAPKEPEKLLSEEEMVNVLYDITMLQSIRSFKPQVLRENHVDVAEYVYNKYDIDSTIFAQNHTYYASQLDVYERIHNKVSDSVKKQQEPFKEEEVETKKDTIKKGKNKILDSIASKRLKMNEEKKDK</sequence>
<reference evidence="2 3" key="1">
    <citation type="submission" date="2018-07" db="EMBL/GenBank/DDBJ databases">
        <title>Complete genome sequence of Flavobacterium arcticum type strain SM1502T.</title>
        <authorList>
            <person name="Li Y."/>
            <person name="Li D.-D."/>
        </authorList>
    </citation>
    <scope>NUCLEOTIDE SEQUENCE [LARGE SCALE GENOMIC DNA]</scope>
    <source>
        <strain evidence="2 3">SM1502</strain>
    </source>
</reference>
<dbReference type="Pfam" id="PF14129">
    <property type="entry name" value="DUF4296"/>
    <property type="match status" value="1"/>
</dbReference>
<dbReference type="Proteomes" id="UP000253951">
    <property type="component" value="Chromosome"/>
</dbReference>
<evidence type="ECO:0000313" key="2">
    <source>
        <dbReference type="EMBL" id="AXG73460.1"/>
    </source>
</evidence>
<keyword evidence="3" id="KW-1185">Reference proteome</keyword>
<accession>A0A345HA50</accession>
<evidence type="ECO:0000313" key="3">
    <source>
        <dbReference type="Proteomes" id="UP000253951"/>
    </source>
</evidence>
<name>A0A345HA50_9FLAO</name>
<dbReference type="AlphaFoldDB" id="A0A345HA50"/>
<feature type="domain" description="DUF4296" evidence="1">
    <location>
        <begin position="24"/>
        <end position="106"/>
    </location>
</feature>
<gene>
    <name evidence="2" type="ORF">DVK85_04120</name>
</gene>